<comment type="similarity">
    <text evidence="1">Belongs to the 'phage' integrase family.</text>
</comment>
<name>A0A0F9CG30_9ZZZZ</name>
<keyword evidence="2" id="KW-0238">DNA-binding</keyword>
<feature type="non-terminal residue" evidence="6">
    <location>
        <position position="344"/>
    </location>
</feature>
<dbReference type="InterPro" id="IPR010998">
    <property type="entry name" value="Integrase_recombinase_N"/>
</dbReference>
<evidence type="ECO:0000259" key="5">
    <source>
        <dbReference type="PROSITE" id="PS51900"/>
    </source>
</evidence>
<dbReference type="SUPFAM" id="SSF56349">
    <property type="entry name" value="DNA breaking-rejoining enzymes"/>
    <property type="match status" value="1"/>
</dbReference>
<accession>A0A0F9CG30</accession>
<gene>
    <name evidence="6" type="ORF">LCGC14_2670800</name>
</gene>
<comment type="caution">
    <text evidence="6">The sequence shown here is derived from an EMBL/GenBank/DDBJ whole genome shotgun (WGS) entry which is preliminary data.</text>
</comment>
<evidence type="ECO:0000256" key="1">
    <source>
        <dbReference type="ARBA" id="ARBA00008857"/>
    </source>
</evidence>
<evidence type="ECO:0000313" key="6">
    <source>
        <dbReference type="EMBL" id="KKK95636.1"/>
    </source>
</evidence>
<dbReference type="GO" id="GO:0006310">
    <property type="term" value="P:DNA recombination"/>
    <property type="evidence" value="ECO:0007669"/>
    <property type="project" value="UniProtKB-KW"/>
</dbReference>
<evidence type="ECO:0000256" key="3">
    <source>
        <dbReference type="ARBA" id="ARBA00023172"/>
    </source>
</evidence>
<dbReference type="EMBL" id="LAZR01046824">
    <property type="protein sequence ID" value="KKK95636.1"/>
    <property type="molecule type" value="Genomic_DNA"/>
</dbReference>
<dbReference type="InterPro" id="IPR044068">
    <property type="entry name" value="CB"/>
</dbReference>
<dbReference type="Gene3D" id="1.10.443.10">
    <property type="entry name" value="Intergrase catalytic core"/>
    <property type="match status" value="1"/>
</dbReference>
<dbReference type="Pfam" id="PF13102">
    <property type="entry name" value="Phage_int_SAM_5"/>
    <property type="match status" value="1"/>
</dbReference>
<dbReference type="PANTHER" id="PTHR30349">
    <property type="entry name" value="PHAGE INTEGRASE-RELATED"/>
    <property type="match status" value="1"/>
</dbReference>
<proteinExistence type="inferred from homology"/>
<dbReference type="InterPro" id="IPR011010">
    <property type="entry name" value="DNA_brk_join_enz"/>
</dbReference>
<organism evidence="6">
    <name type="scientific">marine sediment metagenome</name>
    <dbReference type="NCBI Taxonomy" id="412755"/>
    <lineage>
        <taxon>unclassified sequences</taxon>
        <taxon>metagenomes</taxon>
        <taxon>ecological metagenomes</taxon>
    </lineage>
</organism>
<dbReference type="PANTHER" id="PTHR30349:SF64">
    <property type="entry name" value="PROPHAGE INTEGRASE INTD-RELATED"/>
    <property type="match status" value="1"/>
</dbReference>
<sequence>MSKQLVKLRIRPSRNGRKFTYFLDYQIENGKRQRMTLGHANKRNAQRQRDQKERELRMGIIAPKSMRLRDFLEDSLDRTGKQIRESTHDECRYAMNHLIEVVGNIDYQKITLKHGELFRQKCLDKGNSPATVTKKLSHLKRMFQLAVNRKQLDENPLQHIAMPKVTKKKVEKYTADETNRIVRAAKDSQTALKWDMLIITALCTGMRRSELLNCTWPDIDFEDMTIEVSPKKSTDYTWEWLIKDTDRRTLPLTNNVLQMLAGHQSQQPEGYPYVFVPPARYDHIQQLRKQGKWTLKDASQKVISNFSGTFDKILKRAGVRKRTFHCLRNTALTNWFANGMNEHD</sequence>
<dbReference type="Pfam" id="PF00589">
    <property type="entry name" value="Phage_integrase"/>
    <property type="match status" value="1"/>
</dbReference>
<dbReference type="InterPro" id="IPR050090">
    <property type="entry name" value="Tyrosine_recombinase_XerCD"/>
</dbReference>
<dbReference type="PROSITE" id="PS51898">
    <property type="entry name" value="TYR_RECOMBINASE"/>
    <property type="match status" value="1"/>
</dbReference>
<feature type="domain" description="Tyr recombinase" evidence="4">
    <location>
        <begin position="168"/>
        <end position="344"/>
    </location>
</feature>
<evidence type="ECO:0008006" key="7">
    <source>
        <dbReference type="Google" id="ProtNLM"/>
    </source>
</evidence>
<reference evidence="6" key="1">
    <citation type="journal article" date="2015" name="Nature">
        <title>Complex archaea that bridge the gap between prokaryotes and eukaryotes.</title>
        <authorList>
            <person name="Spang A."/>
            <person name="Saw J.H."/>
            <person name="Jorgensen S.L."/>
            <person name="Zaremba-Niedzwiedzka K."/>
            <person name="Martijn J."/>
            <person name="Lind A.E."/>
            <person name="van Eijk R."/>
            <person name="Schleper C."/>
            <person name="Guy L."/>
            <person name="Ettema T.J."/>
        </authorList>
    </citation>
    <scope>NUCLEOTIDE SEQUENCE</scope>
</reference>
<dbReference type="InterPro" id="IPR025269">
    <property type="entry name" value="SAM-like_dom"/>
</dbReference>
<evidence type="ECO:0000259" key="4">
    <source>
        <dbReference type="PROSITE" id="PS51898"/>
    </source>
</evidence>
<dbReference type="InterPro" id="IPR002104">
    <property type="entry name" value="Integrase_catalytic"/>
</dbReference>
<dbReference type="AlphaFoldDB" id="A0A0F9CG30"/>
<feature type="domain" description="Core-binding (CB)" evidence="5">
    <location>
        <begin position="66"/>
        <end position="147"/>
    </location>
</feature>
<dbReference type="Gene3D" id="1.10.150.130">
    <property type="match status" value="1"/>
</dbReference>
<dbReference type="GO" id="GO:0015074">
    <property type="term" value="P:DNA integration"/>
    <property type="evidence" value="ECO:0007669"/>
    <property type="project" value="InterPro"/>
</dbReference>
<dbReference type="InterPro" id="IPR013762">
    <property type="entry name" value="Integrase-like_cat_sf"/>
</dbReference>
<keyword evidence="3" id="KW-0233">DNA recombination</keyword>
<protein>
    <recommendedName>
        <fullName evidence="7">Tyr recombinase domain-containing protein</fullName>
    </recommendedName>
</protein>
<dbReference type="GO" id="GO:0003677">
    <property type="term" value="F:DNA binding"/>
    <property type="evidence" value="ECO:0007669"/>
    <property type="project" value="UniProtKB-KW"/>
</dbReference>
<dbReference type="PROSITE" id="PS51900">
    <property type="entry name" value="CB"/>
    <property type="match status" value="1"/>
</dbReference>
<evidence type="ECO:0000256" key="2">
    <source>
        <dbReference type="ARBA" id="ARBA00023125"/>
    </source>
</evidence>